<evidence type="ECO:0000313" key="8">
    <source>
        <dbReference type="Proteomes" id="UP000310158"/>
    </source>
</evidence>
<dbReference type="PANTHER" id="PTHR22940:SF4">
    <property type="entry name" value="PROTEIN TIMELESS HOMOLOG"/>
    <property type="match status" value="1"/>
</dbReference>
<evidence type="ECO:0000256" key="4">
    <source>
        <dbReference type="ARBA" id="ARBA00023306"/>
    </source>
</evidence>
<dbReference type="PANTHER" id="PTHR22940">
    <property type="entry name" value="TIMEOUT/TIMELESS-2"/>
    <property type="match status" value="1"/>
</dbReference>
<dbReference type="AlphaFoldDB" id="A0A4S4LZ95"/>
<feature type="region of interest" description="Disordered" evidence="5">
    <location>
        <begin position="593"/>
        <end position="623"/>
    </location>
</feature>
<keyword evidence="2" id="KW-0236">DNA replication inhibitor</keyword>
<dbReference type="GO" id="GO:0006281">
    <property type="term" value="P:DNA repair"/>
    <property type="evidence" value="ECO:0007669"/>
    <property type="project" value="TreeGrafter"/>
</dbReference>
<evidence type="ECO:0000313" key="7">
    <source>
        <dbReference type="EMBL" id="THH17984.1"/>
    </source>
</evidence>
<feature type="non-terminal residue" evidence="7">
    <location>
        <position position="1007"/>
    </location>
</feature>
<gene>
    <name evidence="7" type="ORF">EW146_g2907</name>
</gene>
<evidence type="ECO:0000259" key="6">
    <source>
        <dbReference type="Pfam" id="PF04821"/>
    </source>
</evidence>
<comment type="caution">
    <text evidence="7">The sequence shown here is derived from an EMBL/GenBank/DDBJ whole genome shotgun (WGS) entry which is preliminary data.</text>
</comment>
<name>A0A4S4LZ95_9AGAM</name>
<dbReference type="GO" id="GO:0031298">
    <property type="term" value="C:replication fork protection complex"/>
    <property type="evidence" value="ECO:0007669"/>
    <property type="project" value="TreeGrafter"/>
</dbReference>
<dbReference type="Pfam" id="PF04821">
    <property type="entry name" value="TIMELESS"/>
    <property type="match status" value="1"/>
</dbReference>
<proteinExistence type="predicted"/>
<dbReference type="Proteomes" id="UP000310158">
    <property type="component" value="Unassembled WGS sequence"/>
</dbReference>
<dbReference type="InterPro" id="IPR044998">
    <property type="entry name" value="Timeless"/>
</dbReference>
<dbReference type="OrthoDB" id="310853at2759"/>
<feature type="compositionally biased region" description="Acidic residues" evidence="5">
    <location>
        <begin position="614"/>
        <end position="623"/>
    </location>
</feature>
<keyword evidence="4" id="KW-0131">Cell cycle</keyword>
<feature type="region of interest" description="Disordered" evidence="5">
    <location>
        <begin position="925"/>
        <end position="948"/>
    </location>
</feature>
<reference evidence="7 8" key="1">
    <citation type="submission" date="2019-02" db="EMBL/GenBank/DDBJ databases">
        <title>Genome sequencing of the rare red list fungi Bondarzewia mesenterica.</title>
        <authorList>
            <person name="Buettner E."/>
            <person name="Kellner H."/>
        </authorList>
    </citation>
    <scope>NUCLEOTIDE SEQUENCE [LARGE SCALE GENOMIC DNA]</scope>
    <source>
        <strain evidence="7 8">DSM 108281</strain>
    </source>
</reference>
<protein>
    <recommendedName>
        <fullName evidence="6">Timeless N-terminal domain-containing protein</fullName>
    </recommendedName>
</protein>
<keyword evidence="3" id="KW-0539">Nucleus</keyword>
<evidence type="ECO:0000256" key="3">
    <source>
        <dbReference type="ARBA" id="ARBA00023242"/>
    </source>
</evidence>
<sequence length="1007" mass="114137">MDQDDAISISSSASADRDDEYAQRRAILEPAIRNVVVSLGGYEGGKYRLGDEAYGCLKDLKKYWRKDDTDDERTVARIFWETRVLPNDLIPILLETAGKGHVEDKHAIACADLITAMTWPIDLAEELKELDEELDRGTDYTQLLQSHLHYKAALLKPDIMQALFNIMLPCLSKDKRERKERDIQIINVVLHLVRNLAFIKDLPVNIHLSSDQADLSNLQSRMVRVLSETNYLDLLLTIASNADMDTMFNGWNTLVLEIFYLMFRGVKPTTLIIEQSKQTTQNLHKLLSIEDQRRRDFARHAPSRHSRFGTTISVKLNPKKASALPKAANEEDDGEPTVPATAPSSSSSSQAFVLHRQQALNKEAGTIMDLVKRQKTQKVKKADELGRVDNLSTEAKTVLRGLARTFIESCFNPFLASLLKDIKSERPKITEKDNLRLLFVTKWFLEFFLAVRSNEKHSETRWEFGLVGEVVERGWIVWVLKRMRGAVEEKPKLWTELQAGMECLTHLLALIESMSSSESGSASGEEAASLQEAAELLQQQLIYNGEVLDTALEGLRTYSEGRQTLAFLQAGVNLAYGLMKMLERWGKKKGDGAYVRKRAKPRRKRKAKGRDAGDEADAEEDVPVEEENVIEETMFTFEAFELKFAHPDITTSLLTYLARYQEFETSESMKRVVNLMHRQVVRAKAEGLYFQVSTLVLFKSILAQQDSLPKEQAYKDLKVLITYILRQFFKAVEADSFVLAFYPKTRGRWKKLSSWEPETKAKKGRETVEDARFPPDVQVKKGYTWSEQLAIAMAALQDEGHGGLVEWVKDILSLVIAQRERIIEETDGPQDKEDEGAVAMDDEELKAKLLGQGPFTRGAVKNQRLPHRFGICAVLYFYSPPFPFSDSVIPYISDEQADAATKNPQLKLMFRLVHCFILDEGTPIHSYPPPHRRPRPNDKKKSQTTGPICSCADPSPFCARRSQTMTDAEELEWYVPAGILLSDLQGALRVIEQFQRAPLDLGGKRAA</sequence>
<keyword evidence="8" id="KW-1185">Reference proteome</keyword>
<feature type="compositionally biased region" description="Basic residues" evidence="5">
    <location>
        <begin position="595"/>
        <end position="608"/>
    </location>
</feature>
<comment type="subcellular location">
    <subcellularLocation>
        <location evidence="1">Nucleus</location>
    </subcellularLocation>
</comment>
<accession>A0A4S4LZ95</accession>
<evidence type="ECO:0000256" key="2">
    <source>
        <dbReference type="ARBA" id="ARBA00022880"/>
    </source>
</evidence>
<feature type="domain" description="Timeless N-terminal" evidence="6">
    <location>
        <begin position="46"/>
        <end position="314"/>
    </location>
</feature>
<evidence type="ECO:0000256" key="5">
    <source>
        <dbReference type="SAM" id="MobiDB-lite"/>
    </source>
</evidence>
<evidence type="ECO:0000256" key="1">
    <source>
        <dbReference type="ARBA" id="ARBA00004123"/>
    </source>
</evidence>
<feature type="region of interest" description="Disordered" evidence="5">
    <location>
        <begin position="321"/>
        <end position="348"/>
    </location>
</feature>
<dbReference type="GO" id="GO:0003677">
    <property type="term" value="F:DNA binding"/>
    <property type="evidence" value="ECO:0007669"/>
    <property type="project" value="TreeGrafter"/>
</dbReference>
<dbReference type="GO" id="GO:0043111">
    <property type="term" value="P:replication fork arrest"/>
    <property type="evidence" value="ECO:0007669"/>
    <property type="project" value="TreeGrafter"/>
</dbReference>
<dbReference type="GO" id="GO:0000076">
    <property type="term" value="P:DNA replication checkpoint signaling"/>
    <property type="evidence" value="ECO:0007669"/>
    <property type="project" value="TreeGrafter"/>
</dbReference>
<organism evidence="7 8">
    <name type="scientific">Bondarzewia mesenterica</name>
    <dbReference type="NCBI Taxonomy" id="1095465"/>
    <lineage>
        <taxon>Eukaryota</taxon>
        <taxon>Fungi</taxon>
        <taxon>Dikarya</taxon>
        <taxon>Basidiomycota</taxon>
        <taxon>Agaricomycotina</taxon>
        <taxon>Agaricomycetes</taxon>
        <taxon>Russulales</taxon>
        <taxon>Bondarzewiaceae</taxon>
        <taxon>Bondarzewia</taxon>
    </lineage>
</organism>
<dbReference type="InterPro" id="IPR006906">
    <property type="entry name" value="Timeless_N"/>
</dbReference>
<dbReference type="EMBL" id="SGPL01000090">
    <property type="protein sequence ID" value="THH17984.1"/>
    <property type="molecule type" value="Genomic_DNA"/>
</dbReference>